<protein>
    <submittedName>
        <fullName evidence="1">Uncharacterized protein</fullName>
    </submittedName>
</protein>
<evidence type="ECO:0000313" key="2">
    <source>
        <dbReference type="Proteomes" id="UP001626550"/>
    </source>
</evidence>
<sequence>MTNTKVITVNGTTDAIRFRPETGKVALEARLPGQGYTAANLVNSPTATVDGPVIQQLDAVPALPTVNLRTFLQQRGTFTEFLNYDFLEDALRLGGKYTCLFPTDLAIQKMKADAAVGATILGNKAQRNYVSRTFVHLYPDPTRV</sequence>
<comment type="caution">
    <text evidence="1">The sequence shown here is derived from an EMBL/GenBank/DDBJ whole genome shotgun (WGS) entry which is preliminary data.</text>
</comment>
<dbReference type="InterPro" id="IPR036378">
    <property type="entry name" value="FAS1_dom_sf"/>
</dbReference>
<reference evidence="1 2" key="1">
    <citation type="submission" date="2024-11" db="EMBL/GenBank/DDBJ databases">
        <title>Adaptive evolution of stress response genes in parasites aligns with host niche diversity.</title>
        <authorList>
            <person name="Hahn C."/>
            <person name="Resl P."/>
        </authorList>
    </citation>
    <scope>NUCLEOTIDE SEQUENCE [LARGE SCALE GENOMIC DNA]</scope>
    <source>
        <strain evidence="1">EGGRZ-B1_66</strain>
        <tissue evidence="1">Body</tissue>
    </source>
</reference>
<gene>
    <name evidence="1" type="ORF">Ciccas_000326</name>
</gene>
<accession>A0ABD2QND5</accession>
<dbReference type="AlphaFoldDB" id="A0ABD2QND5"/>
<name>A0ABD2QND5_9PLAT</name>
<organism evidence="1 2">
    <name type="scientific">Cichlidogyrus casuarinus</name>
    <dbReference type="NCBI Taxonomy" id="1844966"/>
    <lineage>
        <taxon>Eukaryota</taxon>
        <taxon>Metazoa</taxon>
        <taxon>Spiralia</taxon>
        <taxon>Lophotrochozoa</taxon>
        <taxon>Platyhelminthes</taxon>
        <taxon>Monogenea</taxon>
        <taxon>Monopisthocotylea</taxon>
        <taxon>Dactylogyridea</taxon>
        <taxon>Ancyrocephalidae</taxon>
        <taxon>Cichlidogyrus</taxon>
    </lineage>
</organism>
<proteinExistence type="predicted"/>
<keyword evidence="2" id="KW-1185">Reference proteome</keyword>
<dbReference type="EMBL" id="JBJKFK010000016">
    <property type="protein sequence ID" value="KAL3321004.1"/>
    <property type="molecule type" value="Genomic_DNA"/>
</dbReference>
<evidence type="ECO:0000313" key="1">
    <source>
        <dbReference type="EMBL" id="KAL3321004.1"/>
    </source>
</evidence>
<dbReference type="SUPFAM" id="SSF82153">
    <property type="entry name" value="FAS1 domain"/>
    <property type="match status" value="1"/>
</dbReference>
<dbReference type="Proteomes" id="UP001626550">
    <property type="component" value="Unassembled WGS sequence"/>
</dbReference>